<name>H8L3G3_FRAAD</name>
<gene>
    <name evidence="2" type="ordered locus">Fraau_2101</name>
</gene>
<keyword evidence="3" id="KW-1185">Reference proteome</keyword>
<reference evidence="2" key="1">
    <citation type="submission" date="2012-02" db="EMBL/GenBank/DDBJ databases">
        <title>The complete genome of Frateuria aurantia DSM 6220.</title>
        <authorList>
            <consortium name="US DOE Joint Genome Institute (JGI-PGF)"/>
            <person name="Lucas S."/>
            <person name="Copeland A."/>
            <person name="Lapidus A."/>
            <person name="Glavina del Rio T."/>
            <person name="Dalin E."/>
            <person name="Tice H."/>
            <person name="Bruce D."/>
            <person name="Goodwin L."/>
            <person name="Pitluck S."/>
            <person name="Peters L."/>
            <person name="Ovchinnikova G."/>
            <person name="Teshima H."/>
            <person name="Kyrpides N."/>
            <person name="Mavromatis K."/>
            <person name="Ivanova N."/>
            <person name="Brettin T."/>
            <person name="Detter J.C."/>
            <person name="Han C."/>
            <person name="Larimer F."/>
            <person name="Land M."/>
            <person name="Hauser L."/>
            <person name="Markowitz V."/>
            <person name="Cheng J.-F."/>
            <person name="Hugenholtz P."/>
            <person name="Woyke T."/>
            <person name="Wu D."/>
            <person name="Brambilla E."/>
            <person name="Klenk H.-P."/>
            <person name="Eisen J.A."/>
        </authorList>
    </citation>
    <scope>NUCLEOTIDE SEQUENCE</scope>
    <source>
        <strain evidence="2">DSM 6220</strain>
    </source>
</reference>
<dbReference type="GO" id="GO:0007165">
    <property type="term" value="P:signal transduction"/>
    <property type="evidence" value="ECO:0007669"/>
    <property type="project" value="InterPro"/>
</dbReference>
<evidence type="ECO:0000313" key="3">
    <source>
        <dbReference type="Proteomes" id="UP000005234"/>
    </source>
</evidence>
<dbReference type="STRING" id="767434.Fraau_2101"/>
<dbReference type="KEGG" id="fau:Fraau_2101"/>
<dbReference type="OrthoDB" id="9790406at2"/>
<dbReference type="InterPro" id="IPR036061">
    <property type="entry name" value="CheW-like_dom_sf"/>
</dbReference>
<dbReference type="AlphaFoldDB" id="H8L3G3"/>
<dbReference type="InterPro" id="IPR002545">
    <property type="entry name" value="CheW-lke_dom"/>
</dbReference>
<dbReference type="Gene3D" id="2.30.30.40">
    <property type="entry name" value="SH3 Domains"/>
    <property type="match status" value="1"/>
</dbReference>
<dbReference type="InterPro" id="IPR039315">
    <property type="entry name" value="CheW"/>
</dbReference>
<dbReference type="RefSeq" id="WP_014403488.1">
    <property type="nucleotide sequence ID" value="NC_017033.1"/>
</dbReference>
<evidence type="ECO:0000313" key="2">
    <source>
        <dbReference type="EMBL" id="AFC86485.1"/>
    </source>
</evidence>
<proteinExistence type="predicted"/>
<dbReference type="PROSITE" id="PS50851">
    <property type="entry name" value="CHEW"/>
    <property type="match status" value="1"/>
</dbReference>
<dbReference type="PANTHER" id="PTHR22617">
    <property type="entry name" value="CHEMOTAXIS SENSOR HISTIDINE KINASE-RELATED"/>
    <property type="match status" value="1"/>
</dbReference>
<dbReference type="SMART" id="SM00260">
    <property type="entry name" value="CheW"/>
    <property type="match status" value="1"/>
</dbReference>
<organism evidence="2 3">
    <name type="scientific">Frateuria aurantia (strain ATCC 33424 / DSM 6220 / KCTC 2777 / LMG 1558 / NBRC 3245 / NCIMB 13370)</name>
    <name type="common">Acetobacter aurantius</name>
    <dbReference type="NCBI Taxonomy" id="767434"/>
    <lineage>
        <taxon>Bacteria</taxon>
        <taxon>Pseudomonadati</taxon>
        <taxon>Pseudomonadota</taxon>
        <taxon>Gammaproteobacteria</taxon>
        <taxon>Lysobacterales</taxon>
        <taxon>Rhodanobacteraceae</taxon>
        <taxon>Frateuria</taxon>
    </lineage>
</organism>
<dbReference type="Gene3D" id="2.40.50.180">
    <property type="entry name" value="CheA-289, Domain 4"/>
    <property type="match status" value="1"/>
</dbReference>
<protein>
    <submittedName>
        <fullName evidence="2">Chemotaxis signal transduction protein</fullName>
    </submittedName>
</protein>
<dbReference type="PANTHER" id="PTHR22617:SF23">
    <property type="entry name" value="CHEMOTAXIS PROTEIN CHEW"/>
    <property type="match status" value="1"/>
</dbReference>
<sequence>MATLPGDAGWLDVILGEQHYALPLQQVQEVIREADITPVPGAARAIIGVIHLRGDIITIIDMRERLGLPPHPDGPKGPSSRRLVIVHDGTDLVGVRVDDVGAVLNLEADARQPLPEGRPQRDSDPVMAAVPAADGFIALIDPQRLCQITVTETSKP</sequence>
<accession>H8L3G3</accession>
<dbReference type="GO" id="GO:0006935">
    <property type="term" value="P:chemotaxis"/>
    <property type="evidence" value="ECO:0007669"/>
    <property type="project" value="InterPro"/>
</dbReference>
<dbReference type="Proteomes" id="UP000005234">
    <property type="component" value="Chromosome"/>
</dbReference>
<dbReference type="Pfam" id="PF01584">
    <property type="entry name" value="CheW"/>
    <property type="match status" value="1"/>
</dbReference>
<feature type="domain" description="CheW-like" evidence="1">
    <location>
        <begin position="7"/>
        <end position="151"/>
    </location>
</feature>
<dbReference type="HOGENOM" id="CLU_048995_3_4_6"/>
<dbReference type="eggNOG" id="COG0835">
    <property type="taxonomic scope" value="Bacteria"/>
</dbReference>
<dbReference type="GO" id="GO:0005829">
    <property type="term" value="C:cytosol"/>
    <property type="evidence" value="ECO:0007669"/>
    <property type="project" value="TreeGrafter"/>
</dbReference>
<evidence type="ECO:0000259" key="1">
    <source>
        <dbReference type="PROSITE" id="PS50851"/>
    </source>
</evidence>
<dbReference type="SUPFAM" id="SSF50341">
    <property type="entry name" value="CheW-like"/>
    <property type="match status" value="1"/>
</dbReference>
<dbReference type="EMBL" id="CP003350">
    <property type="protein sequence ID" value="AFC86485.1"/>
    <property type="molecule type" value="Genomic_DNA"/>
</dbReference>